<comment type="caution">
    <text evidence="2">The sequence shown here is derived from an EMBL/GenBank/DDBJ whole genome shotgun (WGS) entry which is preliminary data.</text>
</comment>
<accession>A0A1Q9LEW3</accession>
<evidence type="ECO:0000313" key="3">
    <source>
        <dbReference type="Proteomes" id="UP000186040"/>
    </source>
</evidence>
<gene>
    <name evidence="2" type="ORF">BJP25_28425</name>
</gene>
<dbReference type="Gene3D" id="3.40.710.10">
    <property type="entry name" value="DD-peptidase/beta-lactamase superfamily"/>
    <property type="match status" value="1"/>
</dbReference>
<dbReference type="AlphaFoldDB" id="A0A1Q9LEW3"/>
<feature type="domain" description="Beta-lactamase-related" evidence="1">
    <location>
        <begin position="18"/>
        <end position="354"/>
    </location>
</feature>
<dbReference type="SUPFAM" id="SSF56601">
    <property type="entry name" value="beta-lactamase/transpeptidase-like"/>
    <property type="match status" value="1"/>
</dbReference>
<evidence type="ECO:0000313" key="2">
    <source>
        <dbReference type="EMBL" id="OLR90554.1"/>
    </source>
</evidence>
<keyword evidence="3" id="KW-1185">Reference proteome</keyword>
<proteinExistence type="predicted"/>
<dbReference type="PANTHER" id="PTHR43283">
    <property type="entry name" value="BETA-LACTAMASE-RELATED"/>
    <property type="match status" value="1"/>
</dbReference>
<protein>
    <recommendedName>
        <fullName evidence="1">Beta-lactamase-related domain-containing protein</fullName>
    </recommendedName>
</protein>
<dbReference type="STRING" id="1193682.BJP25_28425"/>
<dbReference type="PANTHER" id="PTHR43283:SF3">
    <property type="entry name" value="BETA-LACTAMASE FAMILY PROTEIN (AFU_ORTHOLOGUE AFUA_5G07500)"/>
    <property type="match status" value="1"/>
</dbReference>
<dbReference type="InterPro" id="IPR012338">
    <property type="entry name" value="Beta-lactam/transpept-like"/>
</dbReference>
<dbReference type="EMBL" id="MKQR01000026">
    <property type="protein sequence ID" value="OLR90554.1"/>
    <property type="molecule type" value="Genomic_DNA"/>
</dbReference>
<evidence type="ECO:0000259" key="1">
    <source>
        <dbReference type="Pfam" id="PF00144"/>
    </source>
</evidence>
<reference evidence="2 3" key="1">
    <citation type="submission" date="2016-10" db="EMBL/GenBank/DDBJ databases">
        <title>The Draft Genome Sequence of Actinokineospora bangkokensis 44EHWT reveals the biosynthetic pathway of antifungal compounds Thailandins with unusual extender unit butylmalonyl-CoA.</title>
        <authorList>
            <person name="Greule A."/>
            <person name="Intra B."/>
            <person name="Flemming S."/>
            <person name="Rommel M.G."/>
            <person name="Panbangred W."/>
            <person name="Bechthold A."/>
        </authorList>
    </citation>
    <scope>NUCLEOTIDE SEQUENCE [LARGE SCALE GENOMIC DNA]</scope>
    <source>
        <strain evidence="2 3">44EHW</strain>
    </source>
</reference>
<name>A0A1Q9LEW3_9PSEU</name>
<dbReference type="OrthoDB" id="4281716at2"/>
<dbReference type="InterPro" id="IPR050789">
    <property type="entry name" value="Diverse_Enzym_Activities"/>
</dbReference>
<dbReference type="RefSeq" id="WP_075977228.1">
    <property type="nucleotide sequence ID" value="NZ_MKQR01000026.1"/>
</dbReference>
<dbReference type="Pfam" id="PF00144">
    <property type="entry name" value="Beta-lactamase"/>
    <property type="match status" value="1"/>
</dbReference>
<dbReference type="Proteomes" id="UP000186040">
    <property type="component" value="Unassembled WGS sequence"/>
</dbReference>
<sequence length="374" mass="39106">MSGFSPRRLERWRTGLTGYVERGSVPDLVALVDRDGEAHAVVAGSVGRDTPFRISSMTKPVVAAAAMVLVEECALRLDDPVDPWLPELADVPVLRSLTGPVTDTVALARPITARDLLTSTLGTGQLLAPPGTYPVQEALAEAGLAPGPPRPARMPAPEEYLRRVGGVPLLAQPGQSWFYDTSYDVLGVLVARVAGTSLGEFLADRLFGPLGMTATGFWAASGLPVARVGTEVFDAPDGQWAAPPPFESGAGGLVSTADDYLRFGRALLTGGGGVLSPASVALMSVPHVRPEQQTPGFLDWTSTGWGFGVAVTTARTDLAATPGRFGWDGGLGTSARVDPELGVTTVVLTQQLWTSPEGPALVRDADTLAYQALV</sequence>
<organism evidence="2 3">
    <name type="scientific">Actinokineospora bangkokensis</name>
    <dbReference type="NCBI Taxonomy" id="1193682"/>
    <lineage>
        <taxon>Bacteria</taxon>
        <taxon>Bacillati</taxon>
        <taxon>Actinomycetota</taxon>
        <taxon>Actinomycetes</taxon>
        <taxon>Pseudonocardiales</taxon>
        <taxon>Pseudonocardiaceae</taxon>
        <taxon>Actinokineospora</taxon>
    </lineage>
</organism>
<dbReference type="InterPro" id="IPR001466">
    <property type="entry name" value="Beta-lactam-related"/>
</dbReference>